<keyword evidence="4 9" id="KW-0812">Transmembrane</keyword>
<dbReference type="PROSITE" id="PS50929">
    <property type="entry name" value="ABC_TM1F"/>
    <property type="match status" value="1"/>
</dbReference>
<dbReference type="SMART" id="SM00382">
    <property type="entry name" value="AAA"/>
    <property type="match status" value="1"/>
</dbReference>
<dbReference type="InterPro" id="IPR039421">
    <property type="entry name" value="Type_1_exporter"/>
</dbReference>
<feature type="transmembrane region" description="Helical" evidence="9">
    <location>
        <begin position="21"/>
        <end position="46"/>
    </location>
</feature>
<dbReference type="AlphaFoldDB" id="A0A7X0LJZ8"/>
<feature type="transmembrane region" description="Helical" evidence="9">
    <location>
        <begin position="155"/>
        <end position="172"/>
    </location>
</feature>
<evidence type="ECO:0000313" key="12">
    <source>
        <dbReference type="EMBL" id="MBB6429121.1"/>
    </source>
</evidence>
<feature type="transmembrane region" description="Helical" evidence="9">
    <location>
        <begin position="290"/>
        <end position="307"/>
    </location>
</feature>
<comment type="caution">
    <text evidence="12">The sequence shown here is derived from an EMBL/GenBank/DDBJ whole genome shotgun (WGS) entry which is preliminary data.</text>
</comment>
<dbReference type="SUPFAM" id="SSF52540">
    <property type="entry name" value="P-loop containing nucleoside triphosphate hydrolases"/>
    <property type="match status" value="1"/>
</dbReference>
<evidence type="ECO:0000256" key="2">
    <source>
        <dbReference type="ARBA" id="ARBA00022448"/>
    </source>
</evidence>
<dbReference type="PANTHER" id="PTHR43394">
    <property type="entry name" value="ATP-DEPENDENT PERMEASE MDL1, MITOCHONDRIAL"/>
    <property type="match status" value="1"/>
</dbReference>
<gene>
    <name evidence="12" type="ORF">HNQ40_000927</name>
</gene>
<evidence type="ECO:0000256" key="3">
    <source>
        <dbReference type="ARBA" id="ARBA00022475"/>
    </source>
</evidence>
<dbReference type="RefSeq" id="WP_221435378.1">
    <property type="nucleotide sequence ID" value="NZ_JACHGY010000001.1"/>
</dbReference>
<accession>A0A7X0LJZ8</accession>
<proteinExistence type="predicted"/>
<keyword evidence="6 12" id="KW-0067">ATP-binding</keyword>
<keyword evidence="8 9" id="KW-0472">Membrane</keyword>
<dbReference type="Proteomes" id="UP000541810">
    <property type="component" value="Unassembled WGS sequence"/>
</dbReference>
<evidence type="ECO:0000256" key="1">
    <source>
        <dbReference type="ARBA" id="ARBA00004651"/>
    </source>
</evidence>
<dbReference type="EMBL" id="JACHGY010000001">
    <property type="protein sequence ID" value="MBB6429121.1"/>
    <property type="molecule type" value="Genomic_DNA"/>
</dbReference>
<dbReference type="InterPro" id="IPR011527">
    <property type="entry name" value="ABC1_TM_dom"/>
</dbReference>
<name>A0A7X0LJZ8_9BACT</name>
<evidence type="ECO:0000256" key="5">
    <source>
        <dbReference type="ARBA" id="ARBA00022741"/>
    </source>
</evidence>
<feature type="domain" description="ABC transporter" evidence="10">
    <location>
        <begin position="354"/>
        <end position="588"/>
    </location>
</feature>
<organism evidence="12 13">
    <name type="scientific">Algisphaera agarilytica</name>
    <dbReference type="NCBI Taxonomy" id="1385975"/>
    <lineage>
        <taxon>Bacteria</taxon>
        <taxon>Pseudomonadati</taxon>
        <taxon>Planctomycetota</taxon>
        <taxon>Phycisphaerae</taxon>
        <taxon>Phycisphaerales</taxon>
        <taxon>Phycisphaeraceae</taxon>
        <taxon>Algisphaera</taxon>
    </lineage>
</organism>
<dbReference type="InterPro" id="IPR003593">
    <property type="entry name" value="AAA+_ATPase"/>
</dbReference>
<evidence type="ECO:0000259" key="10">
    <source>
        <dbReference type="PROSITE" id="PS50893"/>
    </source>
</evidence>
<dbReference type="InterPro" id="IPR027417">
    <property type="entry name" value="P-loop_NTPase"/>
</dbReference>
<feature type="transmembrane region" description="Helical" evidence="9">
    <location>
        <begin position="178"/>
        <end position="198"/>
    </location>
</feature>
<dbReference type="GO" id="GO:0005886">
    <property type="term" value="C:plasma membrane"/>
    <property type="evidence" value="ECO:0007669"/>
    <property type="project" value="UniProtKB-SubCell"/>
</dbReference>
<feature type="transmembrane region" description="Helical" evidence="9">
    <location>
        <begin position="75"/>
        <end position="98"/>
    </location>
</feature>
<evidence type="ECO:0000259" key="11">
    <source>
        <dbReference type="PROSITE" id="PS50929"/>
    </source>
</evidence>
<protein>
    <submittedName>
        <fullName evidence="12">ATP-binding cassette subfamily B protein</fullName>
    </submittedName>
</protein>
<dbReference type="InterPro" id="IPR036640">
    <property type="entry name" value="ABC1_TM_sf"/>
</dbReference>
<evidence type="ECO:0000256" key="9">
    <source>
        <dbReference type="SAM" id="Phobius"/>
    </source>
</evidence>
<dbReference type="Gene3D" id="3.40.50.300">
    <property type="entry name" value="P-loop containing nucleotide triphosphate hydrolases"/>
    <property type="match status" value="1"/>
</dbReference>
<keyword evidence="5" id="KW-0547">Nucleotide-binding</keyword>
<keyword evidence="2" id="KW-0813">Transport</keyword>
<dbReference type="PROSITE" id="PS00211">
    <property type="entry name" value="ABC_TRANSPORTER_1"/>
    <property type="match status" value="1"/>
</dbReference>
<dbReference type="InterPro" id="IPR003439">
    <property type="entry name" value="ABC_transporter-like_ATP-bd"/>
</dbReference>
<dbReference type="Gene3D" id="1.20.1560.10">
    <property type="entry name" value="ABC transporter type 1, transmembrane domain"/>
    <property type="match status" value="1"/>
</dbReference>
<feature type="transmembrane region" description="Helical" evidence="9">
    <location>
        <begin position="257"/>
        <end position="284"/>
    </location>
</feature>
<comment type="subcellular location">
    <subcellularLocation>
        <location evidence="1">Cell membrane</location>
        <topology evidence="1">Multi-pass membrane protein</topology>
    </subcellularLocation>
</comment>
<keyword evidence="7 9" id="KW-1133">Transmembrane helix</keyword>
<dbReference type="FunFam" id="3.40.50.300:FF:000221">
    <property type="entry name" value="Multidrug ABC transporter ATP-binding protein"/>
    <property type="match status" value="1"/>
</dbReference>
<sequence length="603" mass="67505">MRWTHKYLMLWRQMAGQRLRYTAALVALAFAIGLTFLVPLVIGITIDHGLGGEPINEAWLAKIISAETLRDGLGWIGLLIVGLTVFASFFMFLEGALANQASESIVRRLRDRLFDRLQHLTCAYHDEAEAGDLVQRCTSDVDTTREFLATQVVEVVRALANLFIALPVLFWLDWRLALISTCVLPILVGFALVFFRVVQFTFKNMDEAEGALTARLQENLTNIRVVRAFARQAFEQEKFDKRNADHRAKHWTLYRVFAVYWSVSDFLVFVQMGLALFAGAAFVASGKMPVGELVTFWLYVGLVVWPARQMGRTLSELGKALVALQRIDEVLSAPVELDAADSPASLTDRLAGRITLRDVVFGHQDDQSVLDGLSFEVEPGQTLALLGPSGSGKSTIVNLLLRFYDPDSGVIEIDGYDLGQLPRKYVRSQIGAVMQEPFLYTKSLRDNLKLGQHEAPDEDMIDVANCAAVHDAIERFDEGYDTMVGERGVTLSGGQRQRVAIARALLQDKPVIILDDAFSAVDTKTEAMIVNFLRQRQGRATTILIAHRLSTLMHADRILVLERGRVMQQGTHDQLLQADGLYRRLWHIQTALEEDLKQEMTAV</sequence>
<feature type="domain" description="ABC transmembrane type-1" evidence="11">
    <location>
        <begin position="23"/>
        <end position="319"/>
    </location>
</feature>
<dbReference type="Pfam" id="PF00005">
    <property type="entry name" value="ABC_tran"/>
    <property type="match status" value="1"/>
</dbReference>
<evidence type="ECO:0000256" key="6">
    <source>
        <dbReference type="ARBA" id="ARBA00022840"/>
    </source>
</evidence>
<keyword evidence="13" id="KW-1185">Reference proteome</keyword>
<evidence type="ECO:0000256" key="4">
    <source>
        <dbReference type="ARBA" id="ARBA00022692"/>
    </source>
</evidence>
<reference evidence="12 13" key="1">
    <citation type="submission" date="2020-08" db="EMBL/GenBank/DDBJ databases">
        <title>Genomic Encyclopedia of Type Strains, Phase IV (KMG-IV): sequencing the most valuable type-strain genomes for metagenomic binning, comparative biology and taxonomic classification.</title>
        <authorList>
            <person name="Goeker M."/>
        </authorList>
    </citation>
    <scope>NUCLEOTIDE SEQUENCE [LARGE SCALE GENOMIC DNA]</scope>
    <source>
        <strain evidence="12 13">DSM 103725</strain>
    </source>
</reference>
<dbReference type="CDD" id="cd18542">
    <property type="entry name" value="ABC_6TM_YknU_like"/>
    <property type="match status" value="1"/>
</dbReference>
<dbReference type="PANTHER" id="PTHR43394:SF1">
    <property type="entry name" value="ATP-BINDING CASSETTE SUB-FAMILY B MEMBER 10, MITOCHONDRIAL"/>
    <property type="match status" value="1"/>
</dbReference>
<dbReference type="Pfam" id="PF00664">
    <property type="entry name" value="ABC_membrane"/>
    <property type="match status" value="1"/>
</dbReference>
<keyword evidence="3" id="KW-1003">Cell membrane</keyword>
<dbReference type="GO" id="GO:0005524">
    <property type="term" value="F:ATP binding"/>
    <property type="evidence" value="ECO:0007669"/>
    <property type="project" value="UniProtKB-KW"/>
</dbReference>
<evidence type="ECO:0000313" key="13">
    <source>
        <dbReference type="Proteomes" id="UP000541810"/>
    </source>
</evidence>
<dbReference type="GO" id="GO:0015421">
    <property type="term" value="F:ABC-type oligopeptide transporter activity"/>
    <property type="evidence" value="ECO:0007669"/>
    <property type="project" value="TreeGrafter"/>
</dbReference>
<dbReference type="SUPFAM" id="SSF90123">
    <property type="entry name" value="ABC transporter transmembrane region"/>
    <property type="match status" value="1"/>
</dbReference>
<evidence type="ECO:0000256" key="7">
    <source>
        <dbReference type="ARBA" id="ARBA00022989"/>
    </source>
</evidence>
<dbReference type="PROSITE" id="PS50893">
    <property type="entry name" value="ABC_TRANSPORTER_2"/>
    <property type="match status" value="1"/>
</dbReference>
<dbReference type="InterPro" id="IPR017871">
    <property type="entry name" value="ABC_transporter-like_CS"/>
</dbReference>
<evidence type="ECO:0000256" key="8">
    <source>
        <dbReference type="ARBA" id="ARBA00023136"/>
    </source>
</evidence>
<dbReference type="GO" id="GO:0016887">
    <property type="term" value="F:ATP hydrolysis activity"/>
    <property type="evidence" value="ECO:0007669"/>
    <property type="project" value="InterPro"/>
</dbReference>